<evidence type="ECO:0000256" key="4">
    <source>
        <dbReference type="ARBA" id="ARBA00022771"/>
    </source>
</evidence>
<dbReference type="GO" id="GO:0061630">
    <property type="term" value="F:ubiquitin protein ligase activity"/>
    <property type="evidence" value="ECO:0007669"/>
    <property type="project" value="UniProtKB-EC"/>
</dbReference>
<keyword evidence="5" id="KW-0862">Zinc</keyword>
<proteinExistence type="predicted"/>
<dbReference type="Pfam" id="PF13639">
    <property type="entry name" value="zf-RING_2"/>
    <property type="match status" value="1"/>
</dbReference>
<dbReference type="PROSITE" id="PS50089">
    <property type="entry name" value="ZF_RING_2"/>
    <property type="match status" value="1"/>
</dbReference>
<dbReference type="Gramene" id="Vigun03g025000.1.v1.2">
    <property type="protein sequence ID" value="Vigun03g025000.1.v1.2.CDS.1"/>
    <property type="gene ID" value="Vigun03g025000.v1.2"/>
</dbReference>
<dbReference type="Proteomes" id="UP000501690">
    <property type="component" value="Linkage Group LG2"/>
</dbReference>
<keyword evidence="4 6" id="KW-0863">Zinc-finger</keyword>
<evidence type="ECO:0000256" key="3">
    <source>
        <dbReference type="ARBA" id="ARBA00022723"/>
    </source>
</evidence>
<comment type="catalytic activity">
    <reaction evidence="1">
        <text>S-ubiquitinyl-[E2 ubiquitin-conjugating enzyme]-L-cysteine + [acceptor protein]-L-lysine = [E2 ubiquitin-conjugating enzyme]-L-cysteine + N(6)-ubiquitinyl-[acceptor protein]-L-lysine.</text>
        <dbReference type="EC" id="2.3.2.27"/>
    </reaction>
</comment>
<gene>
    <name evidence="8" type="ORF">DEO72_LG2g5601</name>
</gene>
<dbReference type="EMBL" id="CP039346">
    <property type="protein sequence ID" value="QCD85241.1"/>
    <property type="molecule type" value="Genomic_DNA"/>
</dbReference>
<keyword evidence="3" id="KW-0479">Metal-binding</keyword>
<reference evidence="8 9" key="1">
    <citation type="submission" date="2019-04" db="EMBL/GenBank/DDBJ databases">
        <title>An improved genome assembly and genetic linkage map for asparagus bean, Vigna unguiculata ssp. sesquipedialis.</title>
        <authorList>
            <person name="Xia Q."/>
            <person name="Zhang R."/>
            <person name="Dong Y."/>
        </authorList>
    </citation>
    <scope>NUCLEOTIDE SEQUENCE [LARGE SCALE GENOMIC DNA]</scope>
    <source>
        <tissue evidence="8">Leaf</tissue>
    </source>
</reference>
<feature type="domain" description="RING-type" evidence="7">
    <location>
        <begin position="76"/>
        <end position="120"/>
    </location>
</feature>
<dbReference type="AlphaFoldDB" id="A0A4D6L9P0"/>
<dbReference type="Gene3D" id="3.30.40.10">
    <property type="entry name" value="Zinc/RING finger domain, C3HC4 (zinc finger)"/>
    <property type="match status" value="1"/>
</dbReference>
<dbReference type="EC" id="2.3.2.27" evidence="2"/>
<evidence type="ECO:0000259" key="7">
    <source>
        <dbReference type="PROSITE" id="PS50089"/>
    </source>
</evidence>
<evidence type="ECO:0000313" key="9">
    <source>
        <dbReference type="Proteomes" id="UP000501690"/>
    </source>
</evidence>
<evidence type="ECO:0000256" key="6">
    <source>
        <dbReference type="PROSITE-ProRule" id="PRU00175"/>
    </source>
</evidence>
<dbReference type="PANTHER" id="PTHR15710:SF74">
    <property type="entry name" value="RING-TYPE E3 UBIQUITIN TRANSFERASE-RELATED"/>
    <property type="match status" value="1"/>
</dbReference>
<dbReference type="InterPro" id="IPR013083">
    <property type="entry name" value="Znf_RING/FYVE/PHD"/>
</dbReference>
<dbReference type="OrthoDB" id="21204at2759"/>
<protein>
    <recommendedName>
        <fullName evidence="2">RING-type E3 ubiquitin transferase</fullName>
        <ecNumber evidence="2">2.3.2.27</ecNumber>
    </recommendedName>
</protein>
<dbReference type="GO" id="GO:0008270">
    <property type="term" value="F:zinc ion binding"/>
    <property type="evidence" value="ECO:0007669"/>
    <property type="project" value="UniProtKB-KW"/>
</dbReference>
<evidence type="ECO:0000256" key="2">
    <source>
        <dbReference type="ARBA" id="ARBA00012483"/>
    </source>
</evidence>
<keyword evidence="9" id="KW-1185">Reference proteome</keyword>
<accession>A0A4D6L9P0</accession>
<dbReference type="PANTHER" id="PTHR15710">
    <property type="entry name" value="E3 UBIQUITIN-PROTEIN LIGASE PRAJA"/>
    <property type="match status" value="1"/>
</dbReference>
<sequence>MDNSNVNHEISENRDHIAVMLLSPALMVNNFIDLGGFDLDEALAVVEGESGCVVAACESYVSKLPTVNEVKRDEVCAVCMERFSRRNEEGEKKRVPCGHVYHSSCITIWLEHCNSCPLCRRRILF</sequence>
<organism evidence="8 9">
    <name type="scientific">Vigna unguiculata</name>
    <name type="common">Cowpea</name>
    <dbReference type="NCBI Taxonomy" id="3917"/>
    <lineage>
        <taxon>Eukaryota</taxon>
        <taxon>Viridiplantae</taxon>
        <taxon>Streptophyta</taxon>
        <taxon>Embryophyta</taxon>
        <taxon>Tracheophyta</taxon>
        <taxon>Spermatophyta</taxon>
        <taxon>Magnoliopsida</taxon>
        <taxon>eudicotyledons</taxon>
        <taxon>Gunneridae</taxon>
        <taxon>Pentapetalae</taxon>
        <taxon>rosids</taxon>
        <taxon>fabids</taxon>
        <taxon>Fabales</taxon>
        <taxon>Fabaceae</taxon>
        <taxon>Papilionoideae</taxon>
        <taxon>50 kb inversion clade</taxon>
        <taxon>NPAAA clade</taxon>
        <taxon>indigoferoid/millettioid clade</taxon>
        <taxon>Phaseoleae</taxon>
        <taxon>Vigna</taxon>
    </lineage>
</organism>
<name>A0A4D6L9P0_VIGUN</name>
<dbReference type="SUPFAM" id="SSF57850">
    <property type="entry name" value="RING/U-box"/>
    <property type="match status" value="1"/>
</dbReference>
<dbReference type="SMART" id="SM00184">
    <property type="entry name" value="RING"/>
    <property type="match status" value="1"/>
</dbReference>
<evidence type="ECO:0000256" key="5">
    <source>
        <dbReference type="ARBA" id="ARBA00022833"/>
    </source>
</evidence>
<evidence type="ECO:0000313" key="8">
    <source>
        <dbReference type="EMBL" id="QCD85241.1"/>
    </source>
</evidence>
<dbReference type="InterPro" id="IPR001841">
    <property type="entry name" value="Znf_RING"/>
</dbReference>
<evidence type="ECO:0000256" key="1">
    <source>
        <dbReference type="ARBA" id="ARBA00000900"/>
    </source>
</evidence>